<keyword evidence="3" id="KW-1185">Reference proteome</keyword>
<organism evidence="2 3">
    <name type="scientific">Euroglyphus maynei</name>
    <name type="common">Mayne's house dust mite</name>
    <dbReference type="NCBI Taxonomy" id="6958"/>
    <lineage>
        <taxon>Eukaryota</taxon>
        <taxon>Metazoa</taxon>
        <taxon>Ecdysozoa</taxon>
        <taxon>Arthropoda</taxon>
        <taxon>Chelicerata</taxon>
        <taxon>Arachnida</taxon>
        <taxon>Acari</taxon>
        <taxon>Acariformes</taxon>
        <taxon>Sarcoptiformes</taxon>
        <taxon>Astigmata</taxon>
        <taxon>Psoroptidia</taxon>
        <taxon>Analgoidea</taxon>
        <taxon>Pyroglyphidae</taxon>
        <taxon>Pyroglyphinae</taxon>
        <taxon>Euroglyphus</taxon>
    </lineage>
</organism>
<keyword evidence="1" id="KW-0732">Signal</keyword>
<gene>
    <name evidence="2" type="ORF">BLA29_015380</name>
</gene>
<feature type="signal peptide" evidence="1">
    <location>
        <begin position="1"/>
        <end position="20"/>
    </location>
</feature>
<protein>
    <submittedName>
        <fullName evidence="2">Uncharacterized protein</fullName>
    </submittedName>
</protein>
<name>A0A1Y3B847_EURMA</name>
<dbReference type="Proteomes" id="UP000194236">
    <property type="component" value="Unassembled WGS sequence"/>
</dbReference>
<feature type="chain" id="PRO_5011966002" evidence="1">
    <location>
        <begin position="21"/>
        <end position="56"/>
    </location>
</feature>
<reference evidence="2 3" key="1">
    <citation type="submission" date="2017-03" db="EMBL/GenBank/DDBJ databases">
        <title>Genome Survey of Euroglyphus maynei.</title>
        <authorList>
            <person name="Arlian L.G."/>
            <person name="Morgan M.S."/>
            <person name="Rider S.D."/>
        </authorList>
    </citation>
    <scope>NUCLEOTIDE SEQUENCE [LARGE SCALE GENOMIC DNA]</scope>
    <source>
        <strain evidence="2">Arlian Lab</strain>
        <tissue evidence="2">Whole body</tissue>
    </source>
</reference>
<dbReference type="EMBL" id="MUJZ01034576">
    <property type="protein sequence ID" value="OTF77051.1"/>
    <property type="molecule type" value="Genomic_DNA"/>
</dbReference>
<sequence length="56" mass="6356">MANTMIIFVINVMLIGYCYASEQCQNFGVSGLDVYPREGRLHPGESSHRLHWSKAQ</sequence>
<accession>A0A1Y3B847</accession>
<comment type="caution">
    <text evidence="2">The sequence shown here is derived from an EMBL/GenBank/DDBJ whole genome shotgun (WGS) entry which is preliminary data.</text>
</comment>
<dbReference type="AlphaFoldDB" id="A0A1Y3B847"/>
<evidence type="ECO:0000313" key="3">
    <source>
        <dbReference type="Proteomes" id="UP000194236"/>
    </source>
</evidence>
<evidence type="ECO:0000256" key="1">
    <source>
        <dbReference type="SAM" id="SignalP"/>
    </source>
</evidence>
<proteinExistence type="predicted"/>
<feature type="non-terminal residue" evidence="2">
    <location>
        <position position="56"/>
    </location>
</feature>
<evidence type="ECO:0000313" key="2">
    <source>
        <dbReference type="EMBL" id="OTF77051.1"/>
    </source>
</evidence>